<dbReference type="CDD" id="cd11060">
    <property type="entry name" value="CYP57A1-like"/>
    <property type="match status" value="1"/>
</dbReference>
<sequence>MDTMTQSLGFSYHGTNALVFLGIAVAVVGAVISTARQWFRLSHVPGPFIASITSLWAYRSISRLRFHQTAEDLQKRYGKIVRITPTDVLISDPDNLWRINSARSSYTRGNWYGSIRFNPYGDSVFSELDTAKHDKRKAKLTFGFSGKGLLDIEGSVDQHIAVLVDVLKNRINEGNGQAIVDMGLLLQYFQVDLITLAGMGKAWGNLSSNKDHFQYLTTADKLFQFVHATSMVPTFRTVLFSPLFLRLFGASTTTGWLGEIKKAVEQRVKGEKEQDVGGDMLEEWLKHDLSPTEAELDLSVQVPAGTETSITTIRGILMYLITSPSIYYKLKKEISDGIEHGHISRPIKNEEARNLPYLQAVLSEGMRMSPPLTAGFPKTVPPGGDVICGKILPAGTEVHTNYIALMKDEEVFGRDAEMFRPERFIDCDEATKARRKKVVDLNFGHGRWLCLGRVLALMELNKIFVECGTLMVVQLLRSFDFQVVNPENPWLRESTLSFYIKDFFVQVKTDSISGRYSENWT</sequence>
<dbReference type="InterPro" id="IPR002401">
    <property type="entry name" value="Cyt_P450_E_grp-I"/>
</dbReference>
<feature type="transmembrane region" description="Helical" evidence="9">
    <location>
        <begin position="38"/>
        <end position="58"/>
    </location>
</feature>
<evidence type="ECO:0000256" key="8">
    <source>
        <dbReference type="PIRSR" id="PIRSR602401-1"/>
    </source>
</evidence>
<protein>
    <recommendedName>
        <fullName evidence="12">Cytochrome P450</fullName>
    </recommendedName>
</protein>
<organism evidence="10 11">
    <name type="scientific">Neoarthrinium moseri</name>
    <dbReference type="NCBI Taxonomy" id="1658444"/>
    <lineage>
        <taxon>Eukaryota</taxon>
        <taxon>Fungi</taxon>
        <taxon>Dikarya</taxon>
        <taxon>Ascomycota</taxon>
        <taxon>Pezizomycotina</taxon>
        <taxon>Sordariomycetes</taxon>
        <taxon>Xylariomycetidae</taxon>
        <taxon>Amphisphaeriales</taxon>
        <taxon>Apiosporaceae</taxon>
        <taxon>Neoarthrinium</taxon>
    </lineage>
</organism>
<dbReference type="AlphaFoldDB" id="A0A9P9WPV1"/>
<evidence type="ECO:0000256" key="7">
    <source>
        <dbReference type="ARBA" id="ARBA00023033"/>
    </source>
</evidence>
<evidence type="ECO:0000256" key="2">
    <source>
        <dbReference type="ARBA" id="ARBA00010617"/>
    </source>
</evidence>
<keyword evidence="11" id="KW-1185">Reference proteome</keyword>
<dbReference type="Proteomes" id="UP000829685">
    <property type="component" value="Unassembled WGS sequence"/>
</dbReference>
<dbReference type="SUPFAM" id="SSF48264">
    <property type="entry name" value="Cytochrome P450"/>
    <property type="match status" value="1"/>
</dbReference>
<dbReference type="GO" id="GO:0005506">
    <property type="term" value="F:iron ion binding"/>
    <property type="evidence" value="ECO:0007669"/>
    <property type="project" value="InterPro"/>
</dbReference>
<evidence type="ECO:0000256" key="1">
    <source>
        <dbReference type="ARBA" id="ARBA00001971"/>
    </source>
</evidence>
<dbReference type="PANTHER" id="PTHR24305">
    <property type="entry name" value="CYTOCHROME P450"/>
    <property type="match status" value="1"/>
</dbReference>
<comment type="cofactor">
    <cofactor evidence="1 8">
        <name>heme</name>
        <dbReference type="ChEBI" id="CHEBI:30413"/>
    </cofactor>
</comment>
<name>A0A9P9WPV1_9PEZI</name>
<evidence type="ECO:0000256" key="5">
    <source>
        <dbReference type="ARBA" id="ARBA00023002"/>
    </source>
</evidence>
<evidence type="ECO:0000256" key="9">
    <source>
        <dbReference type="SAM" id="Phobius"/>
    </source>
</evidence>
<evidence type="ECO:0000256" key="4">
    <source>
        <dbReference type="ARBA" id="ARBA00022723"/>
    </source>
</evidence>
<evidence type="ECO:0008006" key="12">
    <source>
        <dbReference type="Google" id="ProtNLM"/>
    </source>
</evidence>
<dbReference type="GO" id="GO:0020037">
    <property type="term" value="F:heme binding"/>
    <property type="evidence" value="ECO:0007669"/>
    <property type="project" value="InterPro"/>
</dbReference>
<feature type="binding site" description="axial binding residue" evidence="8">
    <location>
        <position position="450"/>
    </location>
    <ligand>
        <name>heme</name>
        <dbReference type="ChEBI" id="CHEBI:30413"/>
    </ligand>
    <ligandPart>
        <name>Fe</name>
        <dbReference type="ChEBI" id="CHEBI:18248"/>
    </ligandPart>
</feature>
<dbReference type="Gene3D" id="1.10.630.10">
    <property type="entry name" value="Cytochrome P450"/>
    <property type="match status" value="1"/>
</dbReference>
<keyword evidence="7" id="KW-0503">Monooxygenase</keyword>
<evidence type="ECO:0000313" key="11">
    <source>
        <dbReference type="Proteomes" id="UP000829685"/>
    </source>
</evidence>
<keyword evidence="9" id="KW-0812">Transmembrane</keyword>
<keyword evidence="3 8" id="KW-0349">Heme</keyword>
<reference evidence="10" key="1">
    <citation type="submission" date="2021-03" db="EMBL/GenBank/DDBJ databases">
        <title>Revisited historic fungal species revealed as producer of novel bioactive compounds through whole genome sequencing and comparative genomics.</title>
        <authorList>
            <person name="Vignolle G.A."/>
            <person name="Hochenegger N."/>
            <person name="Mach R.L."/>
            <person name="Mach-Aigner A.R."/>
            <person name="Javad Rahimi M."/>
            <person name="Salim K.A."/>
            <person name="Chan C.M."/>
            <person name="Lim L.B.L."/>
            <person name="Cai F."/>
            <person name="Druzhinina I.S."/>
            <person name="U'Ren J.M."/>
            <person name="Derntl C."/>
        </authorList>
    </citation>
    <scope>NUCLEOTIDE SEQUENCE</scope>
    <source>
        <strain evidence="10">TUCIM 5799</strain>
    </source>
</reference>
<comment type="similarity">
    <text evidence="2">Belongs to the cytochrome P450 family.</text>
</comment>
<dbReference type="InterPro" id="IPR001128">
    <property type="entry name" value="Cyt_P450"/>
</dbReference>
<dbReference type="InterPro" id="IPR050121">
    <property type="entry name" value="Cytochrome_P450_monoxygenase"/>
</dbReference>
<dbReference type="InterPro" id="IPR036396">
    <property type="entry name" value="Cyt_P450_sf"/>
</dbReference>
<dbReference type="PANTHER" id="PTHR24305:SF77">
    <property type="entry name" value="CYTOCHROME P450 MONOOXYGENASE"/>
    <property type="match status" value="1"/>
</dbReference>
<evidence type="ECO:0000256" key="3">
    <source>
        <dbReference type="ARBA" id="ARBA00022617"/>
    </source>
</evidence>
<dbReference type="GO" id="GO:0016705">
    <property type="term" value="F:oxidoreductase activity, acting on paired donors, with incorporation or reduction of molecular oxygen"/>
    <property type="evidence" value="ECO:0007669"/>
    <property type="project" value="InterPro"/>
</dbReference>
<keyword evidence="5" id="KW-0560">Oxidoreductase</keyword>
<keyword evidence="9" id="KW-1133">Transmembrane helix</keyword>
<keyword evidence="9" id="KW-0472">Membrane</keyword>
<evidence type="ECO:0000313" key="10">
    <source>
        <dbReference type="EMBL" id="KAI1874386.1"/>
    </source>
</evidence>
<feature type="transmembrane region" description="Helical" evidence="9">
    <location>
        <begin position="12"/>
        <end position="32"/>
    </location>
</feature>
<keyword evidence="4 8" id="KW-0479">Metal-binding</keyword>
<keyword evidence="6 8" id="KW-0408">Iron</keyword>
<dbReference type="EMBL" id="JAFIMR010000009">
    <property type="protein sequence ID" value="KAI1874386.1"/>
    <property type="molecule type" value="Genomic_DNA"/>
</dbReference>
<dbReference type="Pfam" id="PF00067">
    <property type="entry name" value="p450"/>
    <property type="match status" value="1"/>
</dbReference>
<comment type="caution">
    <text evidence="10">The sequence shown here is derived from an EMBL/GenBank/DDBJ whole genome shotgun (WGS) entry which is preliminary data.</text>
</comment>
<proteinExistence type="inferred from homology"/>
<dbReference type="GO" id="GO:0004497">
    <property type="term" value="F:monooxygenase activity"/>
    <property type="evidence" value="ECO:0007669"/>
    <property type="project" value="UniProtKB-KW"/>
</dbReference>
<accession>A0A9P9WPV1</accession>
<dbReference type="PRINTS" id="PR00463">
    <property type="entry name" value="EP450I"/>
</dbReference>
<evidence type="ECO:0000256" key="6">
    <source>
        <dbReference type="ARBA" id="ARBA00023004"/>
    </source>
</evidence>
<dbReference type="PRINTS" id="PR00385">
    <property type="entry name" value="P450"/>
</dbReference>
<gene>
    <name evidence="10" type="ORF">JX265_004594</name>
</gene>